<reference evidence="2" key="1">
    <citation type="journal article" date="2021" name="Nat. Commun.">
        <title>Genetic determinants of endophytism in the Arabidopsis root mycobiome.</title>
        <authorList>
            <person name="Mesny F."/>
            <person name="Miyauchi S."/>
            <person name="Thiergart T."/>
            <person name="Pickel B."/>
            <person name="Atanasova L."/>
            <person name="Karlsson M."/>
            <person name="Huettel B."/>
            <person name="Barry K.W."/>
            <person name="Haridas S."/>
            <person name="Chen C."/>
            <person name="Bauer D."/>
            <person name="Andreopoulos W."/>
            <person name="Pangilinan J."/>
            <person name="LaButti K."/>
            <person name="Riley R."/>
            <person name="Lipzen A."/>
            <person name="Clum A."/>
            <person name="Drula E."/>
            <person name="Henrissat B."/>
            <person name="Kohler A."/>
            <person name="Grigoriev I.V."/>
            <person name="Martin F.M."/>
            <person name="Hacquard S."/>
        </authorList>
    </citation>
    <scope>NUCLEOTIDE SEQUENCE</scope>
    <source>
        <strain evidence="2">MPI-CAGE-AT-0147</strain>
    </source>
</reference>
<evidence type="ECO:0000313" key="2">
    <source>
        <dbReference type="EMBL" id="KAH7160997.1"/>
    </source>
</evidence>
<dbReference type="GO" id="GO:0004553">
    <property type="term" value="F:hydrolase activity, hydrolyzing O-glycosyl compounds"/>
    <property type="evidence" value="ECO:0007669"/>
    <property type="project" value="InterPro"/>
</dbReference>
<dbReference type="InterPro" id="IPR012334">
    <property type="entry name" value="Pectin_lyas_fold"/>
</dbReference>
<accession>A0A9P9FER8</accession>
<comment type="caution">
    <text evidence="2">The sequence shown here is derived from an EMBL/GenBank/DDBJ whole genome shotgun (WGS) entry which is preliminary data.</text>
</comment>
<keyword evidence="2" id="KW-0378">Hydrolase</keyword>
<dbReference type="Gene3D" id="2.60.350.10">
    <property type="entry name" value="Dextranase, N-terminal"/>
    <property type="match status" value="1"/>
</dbReference>
<dbReference type="SUPFAM" id="SSF51126">
    <property type="entry name" value="Pectin lyase-like"/>
    <property type="match status" value="1"/>
</dbReference>
<dbReference type="Pfam" id="PF18841">
    <property type="entry name" value="B_solenoid_dext"/>
    <property type="match status" value="1"/>
</dbReference>
<dbReference type="OrthoDB" id="406508at2759"/>
<keyword evidence="3" id="KW-1185">Reference proteome</keyword>
<organism evidence="2 3">
    <name type="scientific">Dactylonectria macrodidyma</name>
    <dbReference type="NCBI Taxonomy" id="307937"/>
    <lineage>
        <taxon>Eukaryota</taxon>
        <taxon>Fungi</taxon>
        <taxon>Dikarya</taxon>
        <taxon>Ascomycota</taxon>
        <taxon>Pezizomycotina</taxon>
        <taxon>Sordariomycetes</taxon>
        <taxon>Hypocreomycetidae</taxon>
        <taxon>Hypocreales</taxon>
        <taxon>Nectriaceae</taxon>
        <taxon>Dactylonectria</taxon>
    </lineage>
</organism>
<proteinExistence type="predicted"/>
<protein>
    <submittedName>
        <fullName evidence="2">Glycosyl hydrolase family 49-domain-containing protein</fullName>
    </submittedName>
</protein>
<dbReference type="EMBL" id="JAGMUV010000004">
    <property type="protein sequence ID" value="KAH7160997.1"/>
    <property type="molecule type" value="Genomic_DNA"/>
</dbReference>
<sequence length="482" mass="54383">MRVEGPLIAFYTSIHHDKHQVNDHGPVAANEVRQSRKYSVSVRLAEKGKFQDSFVYESIPRNGDGKMYYLANPGQEYKLQDGDGITIETDAKINMAWTQFQYSRDVEVRIKSNDNSEFGPASNVVIHTPNVKYTITSPDLTTVVILNDLCAYRSNGQSYVESEGVLVSEELWNASLIFASPFIPKKLIPSKTSLDTQVLKLGKITESTIRSNPTLYFEAGIYWMEKDGHLGKIHIKLDPNTNYVYFESGTYIKGAFEYITSKNGFYTIGHGVVSGEDDAYMANTAKNYVAEKGDRTRLRIFPHQSVLDTQTWHWVGPTLNAPPFNTVDLFSKCRAFLEDKKVKQQVSDYKQVGAFYFQTDGPQIYTGTVKGCFWHKCHNDPVVQMGWKPPDVSGVSAQGLRVIHTHWFMGETVLPSAIIGTLPDYQSEKFLTRRTLTVEISDITCEGHCPVLFRISPLQGYDLSVRDVNFNALLKDYNAQLG</sequence>
<dbReference type="Gene3D" id="2.160.20.10">
    <property type="entry name" value="Single-stranded right-handed beta-helix, Pectin lyase-like"/>
    <property type="match status" value="2"/>
</dbReference>
<dbReference type="Proteomes" id="UP000738349">
    <property type="component" value="Unassembled WGS sequence"/>
</dbReference>
<name>A0A9P9FER8_9HYPO</name>
<gene>
    <name evidence="2" type="ORF">EDB81DRAFT_839431</name>
</gene>
<dbReference type="InterPro" id="IPR023226">
    <property type="entry name" value="Glyco_hydro_49_N_dom"/>
</dbReference>
<evidence type="ECO:0000259" key="1">
    <source>
        <dbReference type="Pfam" id="PF17433"/>
    </source>
</evidence>
<dbReference type="InterPro" id="IPR011050">
    <property type="entry name" value="Pectin_lyase_fold/virulence"/>
</dbReference>
<dbReference type="Pfam" id="PF17433">
    <property type="entry name" value="Glyco_hydro_49N"/>
    <property type="match status" value="1"/>
</dbReference>
<feature type="domain" description="Glycoside hydrolase family 49 N-terminal" evidence="1">
    <location>
        <begin position="15"/>
        <end position="146"/>
    </location>
</feature>
<dbReference type="InterPro" id="IPR035953">
    <property type="entry name" value="Dextranase_N-ter"/>
</dbReference>
<evidence type="ECO:0000313" key="3">
    <source>
        <dbReference type="Proteomes" id="UP000738349"/>
    </source>
</evidence>
<dbReference type="InterPro" id="IPR041402">
    <property type="entry name" value="B_solenoid_dext"/>
</dbReference>
<dbReference type="SUPFAM" id="SSF101596">
    <property type="entry name" value="Dextranase, N-terminal domain"/>
    <property type="match status" value="1"/>
</dbReference>
<dbReference type="AlphaFoldDB" id="A0A9P9FER8"/>